<sequence>MDDVIESLMLLQIKMEDVPLTDFVRDTGSFPERTVGAVKHQAYECTIVRLAHQPAGESLGCQCKWPTISSPSATAAGLLWSKALDPLLTLCLCNHWCSLED</sequence>
<keyword evidence="2" id="KW-1185">Reference proteome</keyword>
<evidence type="ECO:0000313" key="1">
    <source>
        <dbReference type="EMBL" id="CAB1424736.1"/>
    </source>
</evidence>
<dbReference type="AlphaFoldDB" id="A0A9N7U685"/>
<accession>A0A9N7U685</accession>
<proteinExistence type="predicted"/>
<evidence type="ECO:0000313" key="2">
    <source>
        <dbReference type="Proteomes" id="UP001153269"/>
    </source>
</evidence>
<comment type="caution">
    <text evidence="1">The sequence shown here is derived from an EMBL/GenBank/DDBJ whole genome shotgun (WGS) entry which is preliminary data.</text>
</comment>
<organism evidence="1 2">
    <name type="scientific">Pleuronectes platessa</name>
    <name type="common">European plaice</name>
    <dbReference type="NCBI Taxonomy" id="8262"/>
    <lineage>
        <taxon>Eukaryota</taxon>
        <taxon>Metazoa</taxon>
        <taxon>Chordata</taxon>
        <taxon>Craniata</taxon>
        <taxon>Vertebrata</taxon>
        <taxon>Euteleostomi</taxon>
        <taxon>Actinopterygii</taxon>
        <taxon>Neopterygii</taxon>
        <taxon>Teleostei</taxon>
        <taxon>Neoteleostei</taxon>
        <taxon>Acanthomorphata</taxon>
        <taxon>Carangaria</taxon>
        <taxon>Pleuronectiformes</taxon>
        <taxon>Pleuronectoidei</taxon>
        <taxon>Pleuronectidae</taxon>
        <taxon>Pleuronectes</taxon>
    </lineage>
</organism>
<dbReference type="EMBL" id="CADEAL010000750">
    <property type="protein sequence ID" value="CAB1424736.1"/>
    <property type="molecule type" value="Genomic_DNA"/>
</dbReference>
<gene>
    <name evidence="1" type="ORF">PLEPLA_LOCUS12664</name>
</gene>
<name>A0A9N7U685_PLEPL</name>
<reference evidence="1" key="1">
    <citation type="submission" date="2020-03" db="EMBL/GenBank/DDBJ databases">
        <authorList>
            <person name="Weist P."/>
        </authorList>
    </citation>
    <scope>NUCLEOTIDE SEQUENCE</scope>
</reference>
<protein>
    <submittedName>
        <fullName evidence="1">Uncharacterized protein</fullName>
    </submittedName>
</protein>
<dbReference type="Proteomes" id="UP001153269">
    <property type="component" value="Unassembled WGS sequence"/>
</dbReference>